<evidence type="ECO:0000256" key="5">
    <source>
        <dbReference type="ARBA" id="ARBA00022801"/>
    </source>
</evidence>
<keyword evidence="8 10" id="KW-0131">Cell cycle</keyword>
<dbReference type="GO" id="GO:0010971">
    <property type="term" value="P:positive regulation of G2/M transition of mitotic cell cycle"/>
    <property type="evidence" value="ECO:0007669"/>
    <property type="project" value="TreeGrafter"/>
</dbReference>
<comment type="catalytic activity">
    <reaction evidence="10">
        <text>O-phospho-L-tyrosyl-[protein] + H2O = L-tyrosyl-[protein] + phosphate</text>
        <dbReference type="Rhea" id="RHEA:10684"/>
        <dbReference type="Rhea" id="RHEA-COMP:10136"/>
        <dbReference type="Rhea" id="RHEA-COMP:20101"/>
        <dbReference type="ChEBI" id="CHEBI:15377"/>
        <dbReference type="ChEBI" id="CHEBI:43474"/>
        <dbReference type="ChEBI" id="CHEBI:46858"/>
        <dbReference type="ChEBI" id="CHEBI:61978"/>
        <dbReference type="EC" id="3.1.3.48"/>
    </reaction>
</comment>
<evidence type="ECO:0000256" key="7">
    <source>
        <dbReference type="ARBA" id="ARBA00022912"/>
    </source>
</evidence>
<keyword evidence="5 10" id="KW-0378">Hydrolase</keyword>
<evidence type="ECO:0000256" key="1">
    <source>
        <dbReference type="ARBA" id="ARBA00011065"/>
    </source>
</evidence>
<comment type="caution">
    <text evidence="14">The sequence shown here is derived from an EMBL/GenBank/DDBJ whole genome shotgun (WGS) entry which is preliminary data.</text>
</comment>
<dbReference type="InterPro" id="IPR013083">
    <property type="entry name" value="Znf_RING/FYVE/PHD"/>
</dbReference>
<feature type="domain" description="Rhodanese" evidence="13">
    <location>
        <begin position="526"/>
        <end position="636"/>
    </location>
</feature>
<evidence type="ECO:0000313" key="15">
    <source>
        <dbReference type="Proteomes" id="UP001186944"/>
    </source>
</evidence>
<dbReference type="InterPro" id="IPR036873">
    <property type="entry name" value="Rhodanese-like_dom_sf"/>
</dbReference>
<evidence type="ECO:0000313" key="14">
    <source>
        <dbReference type="EMBL" id="KAK3096273.1"/>
    </source>
</evidence>
<dbReference type="GO" id="GO:0031519">
    <property type="term" value="C:PcG protein complex"/>
    <property type="evidence" value="ECO:0007669"/>
    <property type="project" value="UniProtKB-ARBA"/>
</dbReference>
<dbReference type="SUPFAM" id="SSF52821">
    <property type="entry name" value="Rhodanese/Cell cycle control phosphatase"/>
    <property type="match status" value="1"/>
</dbReference>
<dbReference type="EMBL" id="VSWD01000008">
    <property type="protein sequence ID" value="KAK3096273.1"/>
    <property type="molecule type" value="Genomic_DNA"/>
</dbReference>
<comment type="function">
    <text evidence="10">Tyrosine protein phosphatase which functions as a dosage-dependent inducer of mitotic progression.</text>
</comment>
<sequence>MEGREGKGDREWKEGGRGRIKMDVSALATETEKMTLTKVKTEPEVTADSSLTESQEPIATVLPEGEIGVTIKSEPMEMNETTDSQTVEKAEPTEKVESVEKTEQNLSILDQLKQLPEPPSLSKEPIVLQLRELNPYITCALCGGYLYEASTITECMHTFCKTCIVRHTERHLSCPTCDTPIHPTDPFVHIRHDSTLQDIVYRLLPTVAEEEERREREFCEKHERETGEQILPRLQLPPPPPKTPPPPTDRPPLPSEVCRKKKEREITLGNFQSQFVSLLLHQISEEEDGDEYFDLEKKFVRVTQKATIGNVANFIRKKLHLGNIYDVDIFITSEDDENIQMLEPITTLQFVRDAYFRGQMSSQLFSAVTFDDVEDDVKSIMTPETKRHLWSNSPLQEIVDTYRKNCPPQSISAESKFIQRRHRSFESRRSLFKRRLEDENHEETPVKRLCSALNACFSPVQERQETVKLSPEDSKTLINRALGQGDLTGDGLTAFCLPTIPGKHSDLKSIAPETMADLLNGAYDDTVENFRIIDCRYPYEYQGGHIKGAENIYTEEGVLELLHTSPLGSGKGSKKRNILIFHCEFSSERGPKKCRFLRNMDRKLNKDCYPYLNFPEVYLLHGGYKDFFTHCKSLCMPQTYTPMLDKSHADDLRLFRRKSKSWTAGEKRKHALQNLRF</sequence>
<dbReference type="PRINTS" id="PR00716">
    <property type="entry name" value="MPIPHPHTASE"/>
</dbReference>
<dbReference type="SMART" id="SM00450">
    <property type="entry name" value="RHOD"/>
    <property type="match status" value="1"/>
</dbReference>
<dbReference type="FunFam" id="3.40.250.10:FF:000036">
    <property type="entry name" value="M-phase inducer phosphatase"/>
    <property type="match status" value="1"/>
</dbReference>
<evidence type="ECO:0000256" key="3">
    <source>
        <dbReference type="ARBA" id="ARBA00022723"/>
    </source>
</evidence>
<dbReference type="Gene3D" id="3.30.40.10">
    <property type="entry name" value="Zinc/RING finger domain, C3HC4 (zinc finger)"/>
    <property type="match status" value="1"/>
</dbReference>
<accession>A0AA89C255</accession>
<keyword evidence="6" id="KW-0862">Zinc</keyword>
<evidence type="ECO:0000256" key="2">
    <source>
        <dbReference type="ARBA" id="ARBA00022618"/>
    </source>
</evidence>
<keyword evidence="7 10" id="KW-0904">Protein phosphatase</keyword>
<dbReference type="GO" id="GO:0004725">
    <property type="term" value="F:protein tyrosine phosphatase activity"/>
    <property type="evidence" value="ECO:0007669"/>
    <property type="project" value="UniProtKB-UniRule"/>
</dbReference>
<comment type="similarity">
    <text evidence="1 10">Belongs to the MPI phosphatase family.</text>
</comment>
<evidence type="ECO:0000256" key="9">
    <source>
        <dbReference type="PROSITE-ProRule" id="PRU00175"/>
    </source>
</evidence>
<dbReference type="GO" id="GO:0000086">
    <property type="term" value="P:G2/M transition of mitotic cell cycle"/>
    <property type="evidence" value="ECO:0007669"/>
    <property type="project" value="TreeGrafter"/>
</dbReference>
<dbReference type="PROSITE" id="PS00518">
    <property type="entry name" value="ZF_RING_1"/>
    <property type="match status" value="1"/>
</dbReference>
<dbReference type="InterPro" id="IPR000751">
    <property type="entry name" value="MPI_Phosphatase"/>
</dbReference>
<dbReference type="PROSITE" id="PS50089">
    <property type="entry name" value="ZF_RING_2"/>
    <property type="match status" value="1"/>
</dbReference>
<dbReference type="GO" id="GO:0032502">
    <property type="term" value="P:developmental process"/>
    <property type="evidence" value="ECO:0007669"/>
    <property type="project" value="UniProtKB-ARBA"/>
</dbReference>
<evidence type="ECO:0000256" key="10">
    <source>
        <dbReference type="RuleBase" id="RU368028"/>
    </source>
</evidence>
<gene>
    <name evidence="14" type="ORF">FSP39_025184</name>
</gene>
<evidence type="ECO:0000256" key="4">
    <source>
        <dbReference type="ARBA" id="ARBA00022771"/>
    </source>
</evidence>
<feature type="region of interest" description="Disordered" evidence="11">
    <location>
        <begin position="1"/>
        <end position="23"/>
    </location>
</feature>
<organism evidence="14 15">
    <name type="scientific">Pinctada imbricata</name>
    <name type="common">Atlantic pearl-oyster</name>
    <name type="synonym">Pinctada martensii</name>
    <dbReference type="NCBI Taxonomy" id="66713"/>
    <lineage>
        <taxon>Eukaryota</taxon>
        <taxon>Metazoa</taxon>
        <taxon>Spiralia</taxon>
        <taxon>Lophotrochozoa</taxon>
        <taxon>Mollusca</taxon>
        <taxon>Bivalvia</taxon>
        <taxon>Autobranchia</taxon>
        <taxon>Pteriomorphia</taxon>
        <taxon>Pterioida</taxon>
        <taxon>Pterioidea</taxon>
        <taxon>Pteriidae</taxon>
        <taxon>Pinctada</taxon>
    </lineage>
</organism>
<feature type="compositionally biased region" description="Polar residues" evidence="11">
    <location>
        <begin position="47"/>
        <end position="57"/>
    </location>
</feature>
<feature type="region of interest" description="Disordered" evidence="11">
    <location>
        <begin position="214"/>
        <end position="254"/>
    </location>
</feature>
<proteinExistence type="inferred from homology"/>
<dbReference type="Gene3D" id="3.40.250.10">
    <property type="entry name" value="Rhodanese-like domain"/>
    <property type="match status" value="1"/>
</dbReference>
<dbReference type="GO" id="GO:0009794">
    <property type="term" value="P:regulation of mitotic cell cycle, embryonic"/>
    <property type="evidence" value="ECO:0007669"/>
    <property type="project" value="UniProtKB-ARBA"/>
</dbReference>
<dbReference type="PANTHER" id="PTHR10828">
    <property type="entry name" value="M-PHASE INDUCER PHOSPHATASE DUAL SPECIFICITY PHOSPHATASE CDC25"/>
    <property type="match status" value="1"/>
</dbReference>
<dbReference type="CDD" id="cd01530">
    <property type="entry name" value="Cdc25"/>
    <property type="match status" value="1"/>
</dbReference>
<dbReference type="FunFam" id="3.30.40.10:FF:000033">
    <property type="entry name" value="Polycomb group RING finger protein 3"/>
    <property type="match status" value="1"/>
</dbReference>
<dbReference type="EC" id="3.1.3.48" evidence="10"/>
<feature type="compositionally biased region" description="Pro residues" evidence="11">
    <location>
        <begin position="235"/>
        <end position="254"/>
    </location>
</feature>
<evidence type="ECO:0000259" key="13">
    <source>
        <dbReference type="PROSITE" id="PS50206"/>
    </source>
</evidence>
<dbReference type="GO" id="GO:0051301">
    <property type="term" value="P:cell division"/>
    <property type="evidence" value="ECO:0007669"/>
    <property type="project" value="UniProtKB-UniRule"/>
</dbReference>
<keyword evidence="15" id="KW-1185">Reference proteome</keyword>
<dbReference type="SMART" id="SM00184">
    <property type="entry name" value="RING"/>
    <property type="match status" value="1"/>
</dbReference>
<name>A0AA89C255_PINIB</name>
<keyword evidence="3" id="KW-0479">Metal-binding</keyword>
<feature type="compositionally biased region" description="Basic and acidic residues" evidence="11">
    <location>
        <begin position="214"/>
        <end position="227"/>
    </location>
</feature>
<feature type="compositionally biased region" description="Basic and acidic residues" evidence="11">
    <location>
        <begin position="86"/>
        <end position="102"/>
    </location>
</feature>
<keyword evidence="4 9" id="KW-0863">Zinc-finger</keyword>
<dbReference type="GO" id="GO:0005737">
    <property type="term" value="C:cytoplasm"/>
    <property type="evidence" value="ECO:0007669"/>
    <property type="project" value="TreeGrafter"/>
</dbReference>
<evidence type="ECO:0000259" key="12">
    <source>
        <dbReference type="PROSITE" id="PS50089"/>
    </source>
</evidence>
<keyword evidence="10" id="KW-0498">Mitosis</keyword>
<dbReference type="SUPFAM" id="SSF57850">
    <property type="entry name" value="RING/U-box"/>
    <property type="match status" value="1"/>
</dbReference>
<feature type="compositionally biased region" description="Basic and acidic residues" evidence="11">
    <location>
        <begin position="1"/>
        <end position="22"/>
    </location>
</feature>
<evidence type="ECO:0000256" key="6">
    <source>
        <dbReference type="ARBA" id="ARBA00022833"/>
    </source>
</evidence>
<dbReference type="InterPro" id="IPR001763">
    <property type="entry name" value="Rhodanese-like_dom"/>
</dbReference>
<dbReference type="Gene3D" id="3.10.20.90">
    <property type="entry name" value="Phosphatidylinositol 3-kinase Catalytic Subunit, Chain A, domain 1"/>
    <property type="match status" value="1"/>
</dbReference>
<dbReference type="Pfam" id="PF00581">
    <property type="entry name" value="Rhodanese"/>
    <property type="match status" value="1"/>
</dbReference>
<dbReference type="AlphaFoldDB" id="A0AA89C255"/>
<evidence type="ECO:0000256" key="11">
    <source>
        <dbReference type="SAM" id="MobiDB-lite"/>
    </source>
</evidence>
<keyword evidence="2 10" id="KW-0132">Cell division</keyword>
<dbReference type="Pfam" id="PF13923">
    <property type="entry name" value="zf-C3HC4_2"/>
    <property type="match status" value="1"/>
</dbReference>
<dbReference type="PANTHER" id="PTHR10828:SF17">
    <property type="entry name" value="PROTEIN-TYROSINE-PHOSPHATASE"/>
    <property type="match status" value="1"/>
</dbReference>
<dbReference type="GO" id="GO:0110032">
    <property type="term" value="P:positive regulation of G2/MI transition of meiotic cell cycle"/>
    <property type="evidence" value="ECO:0007669"/>
    <property type="project" value="TreeGrafter"/>
</dbReference>
<feature type="region of interest" description="Disordered" evidence="11">
    <location>
        <begin position="37"/>
        <end position="102"/>
    </location>
</feature>
<dbReference type="GO" id="GO:0008270">
    <property type="term" value="F:zinc ion binding"/>
    <property type="evidence" value="ECO:0007669"/>
    <property type="project" value="UniProtKB-KW"/>
</dbReference>
<dbReference type="PROSITE" id="PS50206">
    <property type="entry name" value="RHODANESE_3"/>
    <property type="match status" value="1"/>
</dbReference>
<protein>
    <recommendedName>
        <fullName evidence="10">M-phase inducer phosphatase</fullName>
        <ecNumber evidence="10">3.1.3.48</ecNumber>
    </recommendedName>
</protein>
<dbReference type="InterPro" id="IPR001841">
    <property type="entry name" value="Znf_RING"/>
</dbReference>
<feature type="domain" description="RING-type" evidence="12">
    <location>
        <begin position="139"/>
        <end position="178"/>
    </location>
</feature>
<dbReference type="Proteomes" id="UP001186944">
    <property type="component" value="Unassembled WGS sequence"/>
</dbReference>
<dbReference type="InterPro" id="IPR017907">
    <property type="entry name" value="Znf_RING_CS"/>
</dbReference>
<reference evidence="14" key="1">
    <citation type="submission" date="2019-08" db="EMBL/GenBank/DDBJ databases">
        <title>The improved chromosome-level genome for the pearl oyster Pinctada fucata martensii using PacBio sequencing and Hi-C.</title>
        <authorList>
            <person name="Zheng Z."/>
        </authorList>
    </citation>
    <scope>NUCLEOTIDE SEQUENCE</scope>
    <source>
        <strain evidence="14">ZZ-2019</strain>
        <tissue evidence="14">Adductor muscle</tissue>
    </source>
</reference>
<evidence type="ECO:0000256" key="8">
    <source>
        <dbReference type="ARBA" id="ARBA00023306"/>
    </source>
</evidence>